<evidence type="ECO:0000259" key="7">
    <source>
        <dbReference type="Pfam" id="PF00135"/>
    </source>
</evidence>
<comment type="caution">
    <text evidence="8">The sequence shown here is derived from an EMBL/GenBank/DDBJ whole genome shotgun (WGS) entry which is preliminary data.</text>
</comment>
<dbReference type="InterPro" id="IPR002018">
    <property type="entry name" value="CarbesteraseB"/>
</dbReference>
<evidence type="ECO:0000313" key="9">
    <source>
        <dbReference type="Proteomes" id="UP001153954"/>
    </source>
</evidence>
<evidence type="ECO:0000256" key="2">
    <source>
        <dbReference type="ARBA" id="ARBA00022487"/>
    </source>
</evidence>
<evidence type="ECO:0000256" key="5">
    <source>
        <dbReference type="ARBA" id="ARBA00023180"/>
    </source>
</evidence>
<sequence length="555" mass="63412">MDTLEDKCKCILEIEDGPICGYIDKRDEGTYYKFKRIPYAKPPLANLRFMPPVTHQPWTDLLDCTQDAPLPLCIDLKKKVVGSEDCLYIEVSSPNVKPDKLMPVMFWIGSYNYVFYCDDLFDPTLINDQGIVFVRCGFRLGPLGFLSINEFTAPGNIGLKDIVMALKWVQRNISVFGGDPNNVTLFGNSTGGSSVHFMILSPMATGLFHKAIIQSSTALNRWSLNKNPPQAVADLAKELGIMKTDKFEIVEELKSMPAVEIMNVYLKISLTAKAMDTESVFDAMFKPCIEKDFEGQPVFLSKSPSMILKSGNFNKVPIIIGSTHVEAALLHFVKNDFYEDFEKFNKDVSLLVPKFLAMDSNVTKKIGQQLLNFYFKGTESLNEHTRTQYLQLLSDYYFLYYVHKTVRMHNQFAPKCPVYYYIVNYGGQWNVPKELGFLNSLGHSAELPYLFRIKTPDRPACKGSRDSVTTRSRVIKMWTNFAKYGNPTPDDNDELLQITWDPVANSETLNYLSIGSELTKGRNPFLERMLFWEKLHEEHMFVRTLLYFNDIGVSW</sequence>
<evidence type="ECO:0000313" key="8">
    <source>
        <dbReference type="EMBL" id="CAH2105793.1"/>
    </source>
</evidence>
<dbReference type="EMBL" id="CAKOGL010000028">
    <property type="protein sequence ID" value="CAH2105793.1"/>
    <property type="molecule type" value="Genomic_DNA"/>
</dbReference>
<dbReference type="InterPro" id="IPR050309">
    <property type="entry name" value="Type-B_Carboxylest/Lipase"/>
</dbReference>
<name>A0AAU9V3D5_EUPED</name>
<dbReference type="GO" id="GO:0052689">
    <property type="term" value="F:carboxylic ester hydrolase activity"/>
    <property type="evidence" value="ECO:0007669"/>
    <property type="project" value="UniProtKB-KW"/>
</dbReference>
<evidence type="ECO:0000256" key="6">
    <source>
        <dbReference type="RuleBase" id="RU361235"/>
    </source>
</evidence>
<gene>
    <name evidence="8" type="ORF">EEDITHA_LOCUS20004</name>
</gene>
<evidence type="ECO:0000256" key="1">
    <source>
        <dbReference type="ARBA" id="ARBA00005964"/>
    </source>
</evidence>
<dbReference type="SUPFAM" id="SSF53474">
    <property type="entry name" value="alpha/beta-Hydrolases"/>
    <property type="match status" value="1"/>
</dbReference>
<keyword evidence="4" id="KW-1015">Disulfide bond</keyword>
<dbReference type="AlphaFoldDB" id="A0AAU9V3D5"/>
<accession>A0AAU9V3D5</accession>
<dbReference type="InterPro" id="IPR019826">
    <property type="entry name" value="Carboxylesterase_B_AS"/>
</dbReference>
<keyword evidence="9" id="KW-1185">Reference proteome</keyword>
<dbReference type="EC" id="3.1.1.-" evidence="6"/>
<organism evidence="8 9">
    <name type="scientific">Euphydryas editha</name>
    <name type="common">Edith's checkerspot</name>
    <dbReference type="NCBI Taxonomy" id="104508"/>
    <lineage>
        <taxon>Eukaryota</taxon>
        <taxon>Metazoa</taxon>
        <taxon>Ecdysozoa</taxon>
        <taxon>Arthropoda</taxon>
        <taxon>Hexapoda</taxon>
        <taxon>Insecta</taxon>
        <taxon>Pterygota</taxon>
        <taxon>Neoptera</taxon>
        <taxon>Endopterygota</taxon>
        <taxon>Lepidoptera</taxon>
        <taxon>Glossata</taxon>
        <taxon>Ditrysia</taxon>
        <taxon>Papilionoidea</taxon>
        <taxon>Nymphalidae</taxon>
        <taxon>Nymphalinae</taxon>
        <taxon>Euphydryas</taxon>
    </lineage>
</organism>
<reference evidence="8" key="1">
    <citation type="submission" date="2022-03" db="EMBL/GenBank/DDBJ databases">
        <authorList>
            <person name="Tunstrom K."/>
        </authorList>
    </citation>
    <scope>NUCLEOTIDE SEQUENCE</scope>
</reference>
<dbReference type="PROSITE" id="PS00122">
    <property type="entry name" value="CARBOXYLESTERASE_B_1"/>
    <property type="match status" value="1"/>
</dbReference>
<dbReference type="Proteomes" id="UP001153954">
    <property type="component" value="Unassembled WGS sequence"/>
</dbReference>
<feature type="domain" description="Carboxylesterase type B" evidence="7">
    <location>
        <begin position="11"/>
        <end position="532"/>
    </location>
</feature>
<dbReference type="InterPro" id="IPR029058">
    <property type="entry name" value="AB_hydrolase_fold"/>
</dbReference>
<evidence type="ECO:0000256" key="4">
    <source>
        <dbReference type="ARBA" id="ARBA00023157"/>
    </source>
</evidence>
<protein>
    <recommendedName>
        <fullName evidence="6">Carboxylic ester hydrolase</fullName>
        <ecNumber evidence="6">3.1.1.-</ecNumber>
    </recommendedName>
</protein>
<dbReference type="Gene3D" id="3.40.50.1820">
    <property type="entry name" value="alpha/beta hydrolase"/>
    <property type="match status" value="1"/>
</dbReference>
<keyword evidence="5" id="KW-0325">Glycoprotein</keyword>
<comment type="similarity">
    <text evidence="1 6">Belongs to the type-B carboxylesterase/lipase family.</text>
</comment>
<keyword evidence="2" id="KW-0719">Serine esterase</keyword>
<dbReference type="Pfam" id="PF00135">
    <property type="entry name" value="COesterase"/>
    <property type="match status" value="1"/>
</dbReference>
<dbReference type="PANTHER" id="PTHR11559">
    <property type="entry name" value="CARBOXYLESTERASE"/>
    <property type="match status" value="1"/>
</dbReference>
<keyword evidence="3 6" id="KW-0378">Hydrolase</keyword>
<proteinExistence type="inferred from homology"/>
<evidence type="ECO:0000256" key="3">
    <source>
        <dbReference type="ARBA" id="ARBA00022801"/>
    </source>
</evidence>